<dbReference type="EMBL" id="DVHN01000088">
    <property type="protein sequence ID" value="HIR88755.1"/>
    <property type="molecule type" value="Genomic_DNA"/>
</dbReference>
<dbReference type="InterPro" id="IPR003726">
    <property type="entry name" value="HCY_dom"/>
</dbReference>
<evidence type="ECO:0000256" key="11">
    <source>
        <dbReference type="ARBA" id="ARBA00022679"/>
    </source>
</evidence>
<dbReference type="InterPro" id="IPR011005">
    <property type="entry name" value="Dihydropteroate_synth-like_sf"/>
</dbReference>
<reference evidence="22" key="1">
    <citation type="submission" date="2020-10" db="EMBL/GenBank/DDBJ databases">
        <authorList>
            <person name="Gilroy R."/>
        </authorList>
    </citation>
    <scope>NUCLEOTIDE SEQUENCE</scope>
    <source>
        <strain evidence="22">ChiW13-3771</strain>
    </source>
</reference>
<accession>A0A9D1JDF9</accession>
<evidence type="ECO:0000256" key="5">
    <source>
        <dbReference type="ARBA" id="ARBA00010398"/>
    </source>
</evidence>
<evidence type="ECO:0000256" key="12">
    <source>
        <dbReference type="ARBA" id="ARBA00022691"/>
    </source>
</evidence>
<evidence type="ECO:0000259" key="21">
    <source>
        <dbReference type="PROSITE" id="PS50972"/>
    </source>
</evidence>
<keyword evidence="13 19" id="KW-0479">Metal-binding</keyword>
<evidence type="ECO:0000256" key="1">
    <source>
        <dbReference type="ARBA" id="ARBA00001700"/>
    </source>
</evidence>
<dbReference type="GO" id="GO:0005829">
    <property type="term" value="C:cytosol"/>
    <property type="evidence" value="ECO:0007669"/>
    <property type="project" value="TreeGrafter"/>
</dbReference>
<comment type="pathway">
    <text evidence="4">Amino-acid biosynthesis; L-methionine biosynthesis via de novo pathway; L-methionine from L-homocysteine (MetH route): step 1/1.</text>
</comment>
<comment type="function">
    <text evidence="17">Catalyzes the transfer of a methyl group from methyl-cobalamin to homocysteine, yielding enzyme-bound cob(I)alamin and methionine. Subsequently, remethylates the cofactor using methyltetrahydrofolate.</text>
</comment>
<evidence type="ECO:0000256" key="16">
    <source>
        <dbReference type="ARBA" id="ARBA00023285"/>
    </source>
</evidence>
<dbReference type="GO" id="GO:0032259">
    <property type="term" value="P:methylation"/>
    <property type="evidence" value="ECO:0007669"/>
    <property type="project" value="UniProtKB-KW"/>
</dbReference>
<evidence type="ECO:0000256" key="18">
    <source>
        <dbReference type="ARBA" id="ARBA00031040"/>
    </source>
</evidence>
<dbReference type="PANTHER" id="PTHR45833:SF1">
    <property type="entry name" value="METHIONINE SYNTHASE"/>
    <property type="match status" value="1"/>
</dbReference>
<dbReference type="InterPro" id="IPR036589">
    <property type="entry name" value="HCY_dom_sf"/>
</dbReference>
<name>A0A9D1JDF9_9FIRM</name>
<comment type="cofactor">
    <cofactor evidence="2 19">
        <name>Zn(2+)</name>
        <dbReference type="ChEBI" id="CHEBI:29105"/>
    </cofactor>
</comment>
<feature type="domain" description="Hcy-binding" evidence="20">
    <location>
        <begin position="1"/>
        <end position="288"/>
    </location>
</feature>
<feature type="domain" description="Pterin-binding" evidence="21">
    <location>
        <begin position="317"/>
        <end position="371"/>
    </location>
</feature>
<evidence type="ECO:0000256" key="6">
    <source>
        <dbReference type="ARBA" id="ARBA00012032"/>
    </source>
</evidence>
<feature type="binding site" evidence="19">
    <location>
        <position position="273"/>
    </location>
    <ligand>
        <name>Zn(2+)</name>
        <dbReference type="ChEBI" id="CHEBI:29105"/>
    </ligand>
</feature>
<feature type="non-terminal residue" evidence="22">
    <location>
        <position position="371"/>
    </location>
</feature>
<reference evidence="22" key="2">
    <citation type="journal article" date="2021" name="PeerJ">
        <title>Extensive microbial diversity within the chicken gut microbiome revealed by metagenomics and culture.</title>
        <authorList>
            <person name="Gilroy R."/>
            <person name="Ravi A."/>
            <person name="Getino M."/>
            <person name="Pursley I."/>
            <person name="Horton D.L."/>
            <person name="Alikhan N.F."/>
            <person name="Baker D."/>
            <person name="Gharbi K."/>
            <person name="Hall N."/>
            <person name="Watson M."/>
            <person name="Adriaenssens E.M."/>
            <person name="Foster-Nyarko E."/>
            <person name="Jarju S."/>
            <person name="Secka A."/>
            <person name="Antonio M."/>
            <person name="Oren A."/>
            <person name="Chaudhuri R.R."/>
            <person name="La Ragione R."/>
            <person name="Hildebrand F."/>
            <person name="Pallen M.J."/>
        </authorList>
    </citation>
    <scope>NUCLEOTIDE SEQUENCE</scope>
    <source>
        <strain evidence="22">ChiW13-3771</strain>
    </source>
</reference>
<keyword evidence="14 19" id="KW-0862">Zinc</keyword>
<evidence type="ECO:0000313" key="22">
    <source>
        <dbReference type="EMBL" id="HIR88755.1"/>
    </source>
</evidence>
<proteinExistence type="inferred from homology"/>
<dbReference type="AlphaFoldDB" id="A0A9D1JDF9"/>
<keyword evidence="10" id="KW-0846">Cobalamin</keyword>
<dbReference type="InterPro" id="IPR000489">
    <property type="entry name" value="Pterin-binding_dom"/>
</dbReference>
<feature type="binding site" evidence="19">
    <location>
        <position position="208"/>
    </location>
    <ligand>
        <name>Zn(2+)</name>
        <dbReference type="ChEBI" id="CHEBI:29105"/>
    </ligand>
</feature>
<comment type="catalytic activity">
    <reaction evidence="1">
        <text>(6S)-5-methyl-5,6,7,8-tetrahydrofolate + L-homocysteine = (6S)-5,6,7,8-tetrahydrofolate + L-methionine</text>
        <dbReference type="Rhea" id="RHEA:11172"/>
        <dbReference type="ChEBI" id="CHEBI:18608"/>
        <dbReference type="ChEBI" id="CHEBI:57453"/>
        <dbReference type="ChEBI" id="CHEBI:57844"/>
        <dbReference type="ChEBI" id="CHEBI:58199"/>
        <dbReference type="EC" id="2.1.1.13"/>
    </reaction>
</comment>
<organism evidence="22 23">
    <name type="scientific">Candidatus Fimimorpha faecalis</name>
    <dbReference type="NCBI Taxonomy" id="2840824"/>
    <lineage>
        <taxon>Bacteria</taxon>
        <taxon>Bacillati</taxon>
        <taxon>Bacillota</taxon>
        <taxon>Clostridia</taxon>
        <taxon>Eubacteriales</taxon>
        <taxon>Candidatus Fimimorpha</taxon>
    </lineage>
</organism>
<dbReference type="PANTHER" id="PTHR45833">
    <property type="entry name" value="METHIONINE SYNTHASE"/>
    <property type="match status" value="1"/>
</dbReference>
<dbReference type="Gene3D" id="3.20.20.20">
    <property type="entry name" value="Dihydropteroate synthase-like"/>
    <property type="match status" value="1"/>
</dbReference>
<sequence>MTIREKLGKELVFFDGGTGTILQEQGLGAGELPEVWNIERKEAIVSLHKNYLLAGADILKTNTFGANRLKFPGNEGYCLNEIVTAAIQNAKQAVDEVGGKQRYIALDIGPTGKLLKPMGDLDFEDACNLFKEVVQIGVACGVDLVLIETMSDSYEAKAAVLAVKETCNLPVFVTTIYGENGKLLTGGNTESTVALLEGLGVDALGINCGLGPVQMKGICEQLLQYASIPVIVNPNAGLPRSENGKTVFDVIPEQFTNTMEEIAKMGAWGLGGCCGTTPEHIRMLVQRCSSIAPVPIVPKERTVVSSYAQAVVIGKHPVIIGERINPTGKSKFKQALRDHNLEYILNEGLTQQEKGAHILDVNVGLPEIDEV</sequence>
<dbReference type="InterPro" id="IPR050554">
    <property type="entry name" value="Met_Synthase/Corrinoid"/>
</dbReference>
<evidence type="ECO:0000256" key="19">
    <source>
        <dbReference type="PROSITE-ProRule" id="PRU00333"/>
    </source>
</evidence>
<evidence type="ECO:0000256" key="9">
    <source>
        <dbReference type="ARBA" id="ARBA00022605"/>
    </source>
</evidence>
<dbReference type="Pfam" id="PF02574">
    <property type="entry name" value="S-methyl_trans"/>
    <property type="match status" value="1"/>
</dbReference>
<dbReference type="PROSITE" id="PS50970">
    <property type="entry name" value="HCY"/>
    <property type="match status" value="1"/>
</dbReference>
<dbReference type="GO" id="GO:0046653">
    <property type="term" value="P:tetrahydrofolate metabolic process"/>
    <property type="evidence" value="ECO:0007669"/>
    <property type="project" value="TreeGrafter"/>
</dbReference>
<evidence type="ECO:0000256" key="17">
    <source>
        <dbReference type="ARBA" id="ARBA00025552"/>
    </source>
</evidence>
<evidence type="ECO:0000256" key="4">
    <source>
        <dbReference type="ARBA" id="ARBA00005178"/>
    </source>
</evidence>
<evidence type="ECO:0000259" key="20">
    <source>
        <dbReference type="PROSITE" id="PS50970"/>
    </source>
</evidence>
<keyword evidence="12" id="KW-0949">S-adenosyl-L-methionine</keyword>
<evidence type="ECO:0000256" key="14">
    <source>
        <dbReference type="ARBA" id="ARBA00022833"/>
    </source>
</evidence>
<keyword evidence="9" id="KW-0028">Amino-acid biosynthesis</keyword>
<dbReference type="GO" id="GO:0031419">
    <property type="term" value="F:cobalamin binding"/>
    <property type="evidence" value="ECO:0007669"/>
    <property type="project" value="UniProtKB-KW"/>
</dbReference>
<comment type="caution">
    <text evidence="22">The sequence shown here is derived from an EMBL/GenBank/DDBJ whole genome shotgun (WGS) entry which is preliminary data.</text>
</comment>
<keyword evidence="11 19" id="KW-0808">Transferase</keyword>
<dbReference type="GO" id="GO:0050667">
    <property type="term" value="P:homocysteine metabolic process"/>
    <property type="evidence" value="ECO:0007669"/>
    <property type="project" value="TreeGrafter"/>
</dbReference>
<evidence type="ECO:0000256" key="10">
    <source>
        <dbReference type="ARBA" id="ARBA00022628"/>
    </source>
</evidence>
<comment type="similarity">
    <text evidence="5">Belongs to the vitamin-B12 dependent methionine synthase family.</text>
</comment>
<keyword evidence="8 19" id="KW-0489">Methyltransferase</keyword>
<evidence type="ECO:0000256" key="3">
    <source>
        <dbReference type="ARBA" id="ARBA00001956"/>
    </source>
</evidence>
<evidence type="ECO:0000313" key="23">
    <source>
        <dbReference type="Proteomes" id="UP000824201"/>
    </source>
</evidence>
<evidence type="ECO:0000256" key="2">
    <source>
        <dbReference type="ARBA" id="ARBA00001947"/>
    </source>
</evidence>
<keyword evidence="15" id="KW-0486">Methionine biosynthesis</keyword>
<dbReference type="Gene3D" id="3.20.20.330">
    <property type="entry name" value="Homocysteine-binding-like domain"/>
    <property type="match status" value="1"/>
</dbReference>
<dbReference type="Proteomes" id="UP000824201">
    <property type="component" value="Unassembled WGS sequence"/>
</dbReference>
<keyword evidence="16" id="KW-0170">Cobalt</keyword>
<dbReference type="GO" id="GO:0046872">
    <property type="term" value="F:metal ion binding"/>
    <property type="evidence" value="ECO:0007669"/>
    <property type="project" value="UniProtKB-KW"/>
</dbReference>
<evidence type="ECO:0000256" key="15">
    <source>
        <dbReference type="ARBA" id="ARBA00023167"/>
    </source>
</evidence>
<evidence type="ECO:0000256" key="7">
    <source>
        <dbReference type="ARBA" id="ARBA00013998"/>
    </source>
</evidence>
<dbReference type="GO" id="GO:0008705">
    <property type="term" value="F:methionine synthase activity"/>
    <property type="evidence" value="ECO:0007669"/>
    <property type="project" value="UniProtKB-EC"/>
</dbReference>
<gene>
    <name evidence="22" type="ORF">IAC96_07380</name>
</gene>
<evidence type="ECO:0000256" key="8">
    <source>
        <dbReference type="ARBA" id="ARBA00022603"/>
    </source>
</evidence>
<feature type="binding site" evidence="19">
    <location>
        <position position="274"/>
    </location>
    <ligand>
        <name>Zn(2+)</name>
        <dbReference type="ChEBI" id="CHEBI:29105"/>
    </ligand>
</feature>
<comment type="cofactor">
    <cofactor evidence="3">
        <name>methylcob(III)alamin</name>
        <dbReference type="ChEBI" id="CHEBI:28115"/>
    </cofactor>
</comment>
<dbReference type="EC" id="2.1.1.13" evidence="6"/>
<evidence type="ECO:0000256" key="13">
    <source>
        <dbReference type="ARBA" id="ARBA00022723"/>
    </source>
</evidence>
<dbReference type="PROSITE" id="PS50972">
    <property type="entry name" value="PTERIN_BINDING"/>
    <property type="match status" value="1"/>
</dbReference>
<protein>
    <recommendedName>
        <fullName evidence="7">Methionine synthase</fullName>
        <ecNumber evidence="6">2.1.1.13</ecNumber>
    </recommendedName>
    <alternativeName>
        <fullName evidence="18">5-methyltetrahydrofolate--homocysteine methyltransferase</fullName>
    </alternativeName>
</protein>
<dbReference type="SUPFAM" id="SSF82282">
    <property type="entry name" value="Homocysteine S-methyltransferase"/>
    <property type="match status" value="1"/>
</dbReference>